<organism evidence="2 3">
    <name type="scientific">Symbiodinium microadriaticum</name>
    <name type="common">Dinoflagellate</name>
    <name type="synonym">Zooxanthella microadriatica</name>
    <dbReference type="NCBI Taxonomy" id="2951"/>
    <lineage>
        <taxon>Eukaryota</taxon>
        <taxon>Sar</taxon>
        <taxon>Alveolata</taxon>
        <taxon>Dinophyceae</taxon>
        <taxon>Suessiales</taxon>
        <taxon>Symbiodiniaceae</taxon>
        <taxon>Symbiodinium</taxon>
    </lineage>
</organism>
<dbReference type="Proteomes" id="UP000186817">
    <property type="component" value="Unassembled WGS sequence"/>
</dbReference>
<sequence>APAKPVAKPQEDPTSEHAAPGYAKEKKARTDEEKRAASLDAGLRRVCTPKKSSGKLDVAPEVYQQWKRGGADRKLLLEQFVLAGANKDAFIKRIEHIRTKTRTSKLTVESGWYTKENMKKVLGWRDKYQRKLKEFWVDTSTRGTFEKSHAEALREALTVEGTPEDVVIGGVNPGPGDDSEHDSTDDDDDSEDDADSGAGKSRKAGRGKGSGANKQQEVEEEKALEAVENVGTVMANILRTQGRCSRAMMEDTKLKRTLLRTKKDAQDGSDAFMMDTVMATILRCIV</sequence>
<evidence type="ECO:0000256" key="1">
    <source>
        <dbReference type="SAM" id="MobiDB-lite"/>
    </source>
</evidence>
<dbReference type="OrthoDB" id="443978at2759"/>
<gene>
    <name evidence="2" type="ORF">AK812_SmicGene45347</name>
</gene>
<proteinExistence type="predicted"/>
<reference evidence="2 3" key="1">
    <citation type="submission" date="2016-02" db="EMBL/GenBank/DDBJ databases">
        <title>Genome analysis of coral dinoflagellate symbionts highlights evolutionary adaptations to a symbiotic lifestyle.</title>
        <authorList>
            <person name="Aranda M."/>
            <person name="Li Y."/>
            <person name="Liew Y.J."/>
            <person name="Baumgarten S."/>
            <person name="Simakov O."/>
            <person name="Wilson M."/>
            <person name="Piel J."/>
            <person name="Ashoor H."/>
            <person name="Bougouffa S."/>
            <person name="Bajic V.B."/>
            <person name="Ryu T."/>
            <person name="Ravasi T."/>
            <person name="Bayer T."/>
            <person name="Micklem G."/>
            <person name="Kim H."/>
            <person name="Bhak J."/>
            <person name="Lajeunesse T.C."/>
            <person name="Voolstra C.R."/>
        </authorList>
    </citation>
    <scope>NUCLEOTIDE SEQUENCE [LARGE SCALE GENOMIC DNA]</scope>
    <source>
        <strain evidence="2 3">CCMP2467</strain>
    </source>
</reference>
<keyword evidence="3" id="KW-1185">Reference proteome</keyword>
<feature type="region of interest" description="Disordered" evidence="1">
    <location>
        <begin position="1"/>
        <end position="44"/>
    </location>
</feature>
<evidence type="ECO:0000313" key="3">
    <source>
        <dbReference type="Proteomes" id="UP000186817"/>
    </source>
</evidence>
<accession>A0A1Q9BW77</accession>
<protein>
    <submittedName>
        <fullName evidence="2">Uncharacterized protein</fullName>
    </submittedName>
</protein>
<feature type="compositionally biased region" description="Acidic residues" evidence="1">
    <location>
        <begin position="177"/>
        <end position="195"/>
    </location>
</feature>
<name>A0A1Q9BW77_SYMMI</name>
<feature type="region of interest" description="Disordered" evidence="1">
    <location>
        <begin position="161"/>
        <end position="221"/>
    </location>
</feature>
<feature type="non-terminal residue" evidence="2">
    <location>
        <position position="1"/>
    </location>
</feature>
<evidence type="ECO:0000313" key="2">
    <source>
        <dbReference type="EMBL" id="OLP74953.1"/>
    </source>
</evidence>
<dbReference type="AlphaFoldDB" id="A0A1Q9BW77"/>
<dbReference type="EMBL" id="LSRX01002981">
    <property type="protein sequence ID" value="OLP74953.1"/>
    <property type="molecule type" value="Genomic_DNA"/>
</dbReference>
<comment type="caution">
    <text evidence="2">The sequence shown here is derived from an EMBL/GenBank/DDBJ whole genome shotgun (WGS) entry which is preliminary data.</text>
</comment>
<feature type="compositionally biased region" description="Basic and acidic residues" evidence="1">
    <location>
        <begin position="23"/>
        <end position="37"/>
    </location>
</feature>